<protein>
    <submittedName>
        <fullName evidence="1">Uncharacterized protein</fullName>
    </submittedName>
</protein>
<dbReference type="EMBL" id="CABFNQ020000766">
    <property type="protein sequence ID" value="CAH0042247.1"/>
    <property type="molecule type" value="Genomic_DNA"/>
</dbReference>
<organism evidence="1 2">
    <name type="scientific">Clonostachys rhizophaga</name>
    <dbReference type="NCBI Taxonomy" id="160324"/>
    <lineage>
        <taxon>Eukaryota</taxon>
        <taxon>Fungi</taxon>
        <taxon>Dikarya</taxon>
        <taxon>Ascomycota</taxon>
        <taxon>Pezizomycotina</taxon>
        <taxon>Sordariomycetes</taxon>
        <taxon>Hypocreomycetidae</taxon>
        <taxon>Hypocreales</taxon>
        <taxon>Bionectriaceae</taxon>
        <taxon>Clonostachys</taxon>
    </lineage>
</organism>
<proteinExistence type="predicted"/>
<gene>
    <name evidence="1" type="ORF">CRHIZ90672A_00015340</name>
</gene>
<reference evidence="1" key="1">
    <citation type="submission" date="2021-10" db="EMBL/GenBank/DDBJ databases">
        <authorList>
            <person name="Piombo E."/>
        </authorList>
    </citation>
    <scope>NUCLEOTIDE SEQUENCE</scope>
</reference>
<dbReference type="AlphaFoldDB" id="A0A9N9W6Q2"/>
<dbReference type="OrthoDB" id="428159at2759"/>
<keyword evidence="2" id="KW-1185">Reference proteome</keyword>
<name>A0A9N9W6Q2_9HYPO</name>
<dbReference type="Proteomes" id="UP000696573">
    <property type="component" value="Unassembled WGS sequence"/>
</dbReference>
<sequence>MEANQLPEKGERFYYQPHIFPGMQNVWVNRTDTTVFREENIRCVVNKEKREIKGNIGVEFSFTKGVVLSGSGSTLNY</sequence>
<comment type="caution">
    <text evidence="1">The sequence shown here is derived from an EMBL/GenBank/DDBJ whole genome shotgun (WGS) entry which is preliminary data.</text>
</comment>
<evidence type="ECO:0000313" key="2">
    <source>
        <dbReference type="Proteomes" id="UP000696573"/>
    </source>
</evidence>
<evidence type="ECO:0000313" key="1">
    <source>
        <dbReference type="EMBL" id="CAH0042247.1"/>
    </source>
</evidence>
<accession>A0A9N9W6Q2</accession>